<dbReference type="Proteomes" id="UP000054928">
    <property type="component" value="Unassembled WGS sequence"/>
</dbReference>
<organism evidence="2 3">
    <name type="scientific">Plasmopara halstedii</name>
    <name type="common">Downy mildew of sunflower</name>
    <dbReference type="NCBI Taxonomy" id="4781"/>
    <lineage>
        <taxon>Eukaryota</taxon>
        <taxon>Sar</taxon>
        <taxon>Stramenopiles</taxon>
        <taxon>Oomycota</taxon>
        <taxon>Peronosporomycetes</taxon>
        <taxon>Peronosporales</taxon>
        <taxon>Peronosporaceae</taxon>
        <taxon>Plasmopara</taxon>
    </lineage>
</organism>
<feature type="signal peptide" evidence="1">
    <location>
        <begin position="1"/>
        <end position="22"/>
    </location>
</feature>
<dbReference type="EMBL" id="CCYD01000435">
    <property type="protein sequence ID" value="CEG39716.1"/>
    <property type="molecule type" value="Genomic_DNA"/>
</dbReference>
<feature type="chain" id="PRO_5006058629" description="RxLR-like protein" evidence="1">
    <location>
        <begin position="23"/>
        <end position="1206"/>
    </location>
</feature>
<sequence length="1206" mass="139193">MRAPSVYMLLTTTALLVTRCTSSPPQPLITPSDEELKPTTKRNATEIIVRAPSAKSYENSIESRSGKTPLLGGIGHSTQLQMEATQAMKRFSQMLHTKFLQDSQHLVRDGKMEILSASTASHDQLLSKQAANDVLKFVKKHNKNLKGKNIINLAAVLDCLDKLDILRLVNLINNHNRPLISAEKMNLVALLKCAYGDVNFQELFRQIMLETEKSSPYQNELKVVVSQLVADSHQSAISEQMELLRRDENKPQELSLTEALASFSLHKIQEQVTKWKNQGDLANDMVEKLSNKPQEEAIRDGSLLKAFFAYFNLWNVKLFPKQLNFFKSLQTQFDDFVAARLIISGKYGSDTNLASICATLENMHASDMAERQLTPDKTLEIFELDNQDSFPLEILAYWSRSVEYFQQKFTAGPAYSFLAQQYTDQFKLAKMLDAYSATYEIEQTLVRLRKDQAKIWCDNGENKKSIYRLLHFNIKHPDLFELPIKSWLAFLEESSHRQPNYIYSLLRSLKKDYTEKELAKFITNGIKDSETRTVIVATILKDELLRLWFNDLKTPDKIAEDFGEYALLCDHYKMFHRRVGHDETIAIGRLWPSASSFINRFNLSKLDLETYMKDGSLLRFYAEFVNEVNESIRVEPLDLFALLFARYGRSSVADILSGSEMTLRTSEETLGRTITRAQNRQIRFWIEKETNPSDVVKEIKLNDEKEFTPSRLKFLLMYVDMNNNMYGRNSVTPYSLLKMYHHPLTLERLFSGLPESTELKELGKQIEEGVVYHFEHPNVSPNELFLQLPSNFKVKKVLDQTTKLWVESGKKYLSTHPGATFEPIRTLNTVHNYDTLIDMIAMAAKDENLKSVALFLKRDLWSKWANDGQRKNSPYKFTSKNADTMVEEYEKWLNEIKLSMKDNFPVHVSWEFNNEFARGELSDIALANNVIFSNIVTKIDALNKDHLGEPLNLFAILKLHFNRRSIFRLAHPPNTKNVRKNVRDATMQLKTDQMKFWLNVGVDPAELLVDLALSLDTKEPATLVRFRTFVEFSIEYHTKIKPATSTMGILRDRYGDTLTNFLSQATQSSKPTWIWKDASGTKIDVFRIVSDENKQSLHYAWMKYIFVRIMDSSLQELEVDSNIIGKMRIKLSDEVLVWLIKIIYQQSHSTAEKTEIALVKAWCDAKFDESTVKVLMNGPYDPFQWTEFKLFDEFKKAKVAEMNIKK</sequence>
<dbReference type="GeneID" id="36405007"/>
<keyword evidence="1" id="KW-0732">Signal</keyword>
<proteinExistence type="predicted"/>
<evidence type="ECO:0000313" key="3">
    <source>
        <dbReference type="Proteomes" id="UP000054928"/>
    </source>
</evidence>
<evidence type="ECO:0000313" key="2">
    <source>
        <dbReference type="EMBL" id="CEG39716.1"/>
    </source>
</evidence>
<name>A0A0P1AF58_PLAHL</name>
<protein>
    <recommendedName>
        <fullName evidence="4">RxLR-like protein</fullName>
    </recommendedName>
</protein>
<evidence type="ECO:0008006" key="4">
    <source>
        <dbReference type="Google" id="ProtNLM"/>
    </source>
</evidence>
<reference evidence="3" key="1">
    <citation type="submission" date="2014-09" db="EMBL/GenBank/DDBJ databases">
        <authorList>
            <person name="Sharma Rahul"/>
            <person name="Thines Marco"/>
        </authorList>
    </citation>
    <scope>NUCLEOTIDE SEQUENCE [LARGE SCALE GENOMIC DNA]</scope>
</reference>
<evidence type="ECO:0000256" key="1">
    <source>
        <dbReference type="SAM" id="SignalP"/>
    </source>
</evidence>
<keyword evidence="3" id="KW-1185">Reference proteome</keyword>
<dbReference type="OrthoDB" id="112923at2759"/>
<accession>A0A0P1AF58</accession>
<dbReference type="AlphaFoldDB" id="A0A0P1AF58"/>
<dbReference type="RefSeq" id="XP_024576085.1">
    <property type="nucleotide sequence ID" value="XM_024725294.1"/>
</dbReference>